<proteinExistence type="predicted"/>
<comment type="caution">
    <text evidence="1">The sequence shown here is derived from an EMBL/GenBank/DDBJ whole genome shotgun (WGS) entry which is preliminary data.</text>
</comment>
<dbReference type="Proteomes" id="UP000318616">
    <property type="component" value="Unassembled WGS sequence"/>
</dbReference>
<dbReference type="EMBL" id="SFAP01000226">
    <property type="protein sequence ID" value="TRV19519.1"/>
    <property type="molecule type" value="Genomic_DNA"/>
</dbReference>
<gene>
    <name evidence="1" type="ORF">EWV88_18635</name>
</gene>
<evidence type="ECO:0000313" key="2">
    <source>
        <dbReference type="Proteomes" id="UP000318616"/>
    </source>
</evidence>
<dbReference type="AlphaFoldDB" id="A0A552LH16"/>
<name>A0A552LH16_9CHRO</name>
<accession>A0A552LH16</accession>
<reference evidence="1 2" key="1">
    <citation type="submission" date="2019-01" db="EMBL/GenBank/DDBJ databases">
        <title>Coherence of Microcystis species and biogeography revealed through population genomics.</title>
        <authorList>
            <person name="Perez-Carrascal O.M."/>
            <person name="Terrat Y."/>
            <person name="Giani A."/>
            <person name="Fortin N."/>
            <person name="Tromas N."/>
            <person name="Shapiro B.J."/>
        </authorList>
    </citation>
    <scope>NUCLEOTIDE SEQUENCE [LARGE SCALE GENOMIC DNA]</scope>
    <source>
        <strain evidence="1">Mw_MB_S_20031200_S109D</strain>
    </source>
</reference>
<evidence type="ECO:0000313" key="1">
    <source>
        <dbReference type="EMBL" id="TRV19519.1"/>
    </source>
</evidence>
<protein>
    <submittedName>
        <fullName evidence="1">Uncharacterized protein</fullName>
    </submittedName>
</protein>
<organism evidence="1 2">
    <name type="scientific">Microcystis wesenbergii Mw_MB_S_20031200_S109D</name>
    <dbReference type="NCBI Taxonomy" id="2486241"/>
    <lineage>
        <taxon>Bacteria</taxon>
        <taxon>Bacillati</taxon>
        <taxon>Cyanobacteriota</taxon>
        <taxon>Cyanophyceae</taxon>
        <taxon>Oscillatoriophycideae</taxon>
        <taxon>Chroococcales</taxon>
        <taxon>Microcystaceae</taxon>
        <taxon>Microcystis</taxon>
    </lineage>
</organism>
<sequence>MSAVYKAKAIAVLLIVRRLVQKTRATKPETPDDRLLTTDSYPQEKLFQQTLINKQRAIALDESVSKAIALNTTS</sequence>